<name>M1LTX3_9CLOT</name>
<keyword evidence="1" id="KW-0472">Membrane</keyword>
<keyword evidence="3" id="KW-1185">Reference proteome</keyword>
<proteinExistence type="predicted"/>
<feature type="transmembrane region" description="Helical" evidence="1">
    <location>
        <begin position="155"/>
        <end position="171"/>
    </location>
</feature>
<evidence type="ECO:0000256" key="1">
    <source>
        <dbReference type="SAM" id="Phobius"/>
    </source>
</evidence>
<reference evidence="2 3" key="1">
    <citation type="submission" date="2013-02" db="EMBL/GenBank/DDBJ databases">
        <title>Genome sequence of Clostridium saccharoperbutylacetonicum N1-4(HMT).</title>
        <authorList>
            <person name="Poehlein A."/>
            <person name="Daniel R."/>
        </authorList>
    </citation>
    <scope>NUCLEOTIDE SEQUENCE [LARGE SCALE GENOMIC DNA]</scope>
    <source>
        <strain evidence="3">N1-4(HMT)</strain>
    </source>
</reference>
<gene>
    <name evidence="2" type="primary">spoIIIAB</name>
    <name evidence="2" type="ORF">Cspa_c27350</name>
</gene>
<dbReference type="AlphaFoldDB" id="M1LTX3"/>
<dbReference type="STRING" id="36745.CLSAP_24830"/>
<dbReference type="PIRSF" id="PIRSF021435">
    <property type="entry name" value="SpoIIIAB"/>
    <property type="match status" value="1"/>
</dbReference>
<dbReference type="eggNOG" id="ENOG5032S0Q">
    <property type="taxonomic scope" value="Bacteria"/>
</dbReference>
<dbReference type="NCBIfam" id="TIGR02833">
    <property type="entry name" value="spore_III_AB"/>
    <property type="match status" value="1"/>
</dbReference>
<dbReference type="InterPro" id="IPR014198">
    <property type="entry name" value="Spore_III_AB"/>
</dbReference>
<protein>
    <submittedName>
        <fullName evidence="2">Stage III sporulation protein AB</fullName>
    </submittedName>
</protein>
<accession>M1LTX3</accession>
<dbReference type="Proteomes" id="UP000011728">
    <property type="component" value="Chromosome"/>
</dbReference>
<dbReference type="Pfam" id="PF09548">
    <property type="entry name" value="Spore_III_AB"/>
    <property type="match status" value="1"/>
</dbReference>
<dbReference type="HOGENOM" id="CLU_120887_1_0_9"/>
<feature type="transmembrane region" description="Helical" evidence="1">
    <location>
        <begin position="6"/>
        <end position="25"/>
    </location>
</feature>
<dbReference type="KEGG" id="csr:Cspa_c27350"/>
<dbReference type="PATRIC" id="fig|931276.5.peg.2747"/>
<keyword evidence="1" id="KW-1133">Transmembrane helix</keyword>
<sequence>MFKIIIAIGIFLISTYIGFIYGDTFKKRQDQLREILKALTILENDIVYGTTPLPEALENLYSKINNPLNNLIKAIADRLIKGDVESVYQGALEEFKGLENEFYLNEADKEIMADFLKSLGSSGVLGQKKIFALAVEGIRMNLREAEDIAKKNIKLYRYLGVCLGAMIVIFII</sequence>
<dbReference type="RefSeq" id="WP_015392819.1">
    <property type="nucleotide sequence ID" value="NC_020291.1"/>
</dbReference>
<evidence type="ECO:0000313" key="3">
    <source>
        <dbReference type="Proteomes" id="UP000011728"/>
    </source>
</evidence>
<keyword evidence="1" id="KW-0812">Transmembrane</keyword>
<evidence type="ECO:0000313" key="2">
    <source>
        <dbReference type="EMBL" id="AGF56500.1"/>
    </source>
</evidence>
<organism evidence="2 3">
    <name type="scientific">Clostridium saccharoperbutylacetonicum N1-4(HMT)</name>
    <dbReference type="NCBI Taxonomy" id="931276"/>
    <lineage>
        <taxon>Bacteria</taxon>
        <taxon>Bacillati</taxon>
        <taxon>Bacillota</taxon>
        <taxon>Clostridia</taxon>
        <taxon>Eubacteriales</taxon>
        <taxon>Clostridiaceae</taxon>
        <taxon>Clostridium</taxon>
    </lineage>
</organism>
<dbReference type="OrthoDB" id="1957909at2"/>
<dbReference type="EMBL" id="CP004121">
    <property type="protein sequence ID" value="AGF56500.1"/>
    <property type="molecule type" value="Genomic_DNA"/>
</dbReference>